<evidence type="ECO:0000256" key="7">
    <source>
        <dbReference type="PROSITE-ProRule" id="PRU00221"/>
    </source>
</evidence>
<comment type="caution">
    <text evidence="9">The sequence shown here is derived from an EMBL/GenBank/DDBJ whole genome shotgun (WGS) entry which is preliminary data.</text>
</comment>
<name>A0A814LQW9_9BILA</name>
<dbReference type="GO" id="GO:1990757">
    <property type="term" value="F:ubiquitin ligase activator activity"/>
    <property type="evidence" value="ECO:0007669"/>
    <property type="project" value="TreeGrafter"/>
</dbReference>
<keyword evidence="10" id="KW-1185">Reference proteome</keyword>
<evidence type="ECO:0000256" key="4">
    <source>
        <dbReference type="ARBA" id="ARBA00022737"/>
    </source>
</evidence>
<dbReference type="PROSITE" id="PS50082">
    <property type="entry name" value="WD_REPEATS_2"/>
    <property type="match status" value="2"/>
</dbReference>
<comment type="similarity">
    <text evidence="1">Belongs to the WD repeat CDC20/Fizzy family.</text>
</comment>
<dbReference type="PANTHER" id="PTHR19918:SF8">
    <property type="entry name" value="FI02843P"/>
    <property type="match status" value="1"/>
</dbReference>
<gene>
    <name evidence="9" type="ORF">OXX778_LOCUS19632</name>
</gene>
<dbReference type="AlphaFoldDB" id="A0A814LQW9"/>
<evidence type="ECO:0000313" key="9">
    <source>
        <dbReference type="EMBL" id="CAF1068817.1"/>
    </source>
</evidence>
<dbReference type="OrthoDB" id="10263272at2759"/>
<dbReference type="EMBL" id="CAJNOC010006051">
    <property type="protein sequence ID" value="CAF1068817.1"/>
    <property type="molecule type" value="Genomic_DNA"/>
</dbReference>
<dbReference type="GO" id="GO:0051301">
    <property type="term" value="P:cell division"/>
    <property type="evidence" value="ECO:0007669"/>
    <property type="project" value="UniProtKB-KW"/>
</dbReference>
<evidence type="ECO:0000256" key="6">
    <source>
        <dbReference type="ARBA" id="ARBA00023306"/>
    </source>
</evidence>
<proteinExistence type="inferred from homology"/>
<dbReference type="GO" id="GO:1905786">
    <property type="term" value="P:positive regulation of anaphase-promoting complex-dependent catabolic process"/>
    <property type="evidence" value="ECO:0007669"/>
    <property type="project" value="TreeGrafter"/>
</dbReference>
<evidence type="ECO:0000256" key="3">
    <source>
        <dbReference type="ARBA" id="ARBA00022618"/>
    </source>
</evidence>
<feature type="repeat" description="WD" evidence="7">
    <location>
        <begin position="367"/>
        <end position="398"/>
    </location>
</feature>
<dbReference type="PROSITE" id="PS50294">
    <property type="entry name" value="WD_REPEATS_REGION"/>
    <property type="match status" value="2"/>
</dbReference>
<keyword evidence="6" id="KW-0131">Cell cycle</keyword>
<dbReference type="SMART" id="SM00320">
    <property type="entry name" value="WD40"/>
    <property type="match status" value="6"/>
</dbReference>
<evidence type="ECO:0000256" key="5">
    <source>
        <dbReference type="ARBA" id="ARBA00022776"/>
    </source>
</evidence>
<evidence type="ECO:0000259" key="8">
    <source>
        <dbReference type="Pfam" id="PF24807"/>
    </source>
</evidence>
<protein>
    <recommendedName>
        <fullName evidence="8">CDC20/Fizzy WD40 domain-containing protein</fullName>
    </recommendedName>
</protein>
<keyword evidence="2 7" id="KW-0853">WD repeat</keyword>
<evidence type="ECO:0000256" key="2">
    <source>
        <dbReference type="ARBA" id="ARBA00022574"/>
    </source>
</evidence>
<keyword evidence="5" id="KW-0498">Mitosis</keyword>
<dbReference type="InterPro" id="IPR015943">
    <property type="entry name" value="WD40/YVTN_repeat-like_dom_sf"/>
</dbReference>
<dbReference type="InterPro" id="IPR056150">
    <property type="entry name" value="WD40_CDC20-Fz"/>
</dbReference>
<dbReference type="Pfam" id="PF24807">
    <property type="entry name" value="WD40_CDC20-Fz"/>
    <property type="match status" value="1"/>
</dbReference>
<keyword evidence="3" id="KW-0132">Cell division</keyword>
<keyword evidence="4" id="KW-0677">Repeat</keyword>
<organism evidence="9 10">
    <name type="scientific">Brachionus calyciflorus</name>
    <dbReference type="NCBI Taxonomy" id="104777"/>
    <lineage>
        <taxon>Eukaryota</taxon>
        <taxon>Metazoa</taxon>
        <taxon>Spiralia</taxon>
        <taxon>Gnathifera</taxon>
        <taxon>Rotifera</taxon>
        <taxon>Eurotatoria</taxon>
        <taxon>Monogononta</taxon>
        <taxon>Pseudotrocha</taxon>
        <taxon>Ploima</taxon>
        <taxon>Brachionidae</taxon>
        <taxon>Brachionus</taxon>
    </lineage>
</organism>
<dbReference type="Proteomes" id="UP000663879">
    <property type="component" value="Unassembled WGS sequence"/>
</dbReference>
<dbReference type="SUPFAM" id="SSF50978">
    <property type="entry name" value="WD40 repeat-like"/>
    <property type="match status" value="1"/>
</dbReference>
<feature type="domain" description="CDC20/Fizzy WD40" evidence="8">
    <location>
        <begin position="101"/>
        <end position="397"/>
    </location>
</feature>
<evidence type="ECO:0000313" key="10">
    <source>
        <dbReference type="Proteomes" id="UP000663879"/>
    </source>
</evidence>
<dbReference type="InterPro" id="IPR033010">
    <property type="entry name" value="Cdc20/Fizzy"/>
</dbReference>
<reference evidence="9" key="1">
    <citation type="submission" date="2021-02" db="EMBL/GenBank/DDBJ databases">
        <authorList>
            <person name="Nowell W R."/>
        </authorList>
    </citation>
    <scope>NUCLEOTIDE SEQUENCE</scope>
    <source>
        <strain evidence="9">Ploen Becks lab</strain>
    </source>
</reference>
<dbReference type="InterPro" id="IPR036322">
    <property type="entry name" value="WD40_repeat_dom_sf"/>
</dbReference>
<dbReference type="InterPro" id="IPR001680">
    <property type="entry name" value="WD40_rpt"/>
</dbReference>
<sequence>MDPIIPEIKISCHNDEFLNVHKIHNCGFLTPKSDRFIPNRVENDFENSHHLMINKDRQTNSKILNFSPDLKRSRSDPCLLNKSPNKLTPRRKVSTQSFLILDAPQVKNDYYLNLLDWSNSNVLAVGLDREVYLWNQKSQQSLILGLKKYNENQMDSKYITSLKWINNEIIAIGADSIIEIWDIEKMKCIKTINDHCDLVSSMDTNYNVLTSGSYLGKKVFCHDFRQQTKIIEMSHLDSICGLKWNPSGRFLACGSYTGSVFVWDSVGGIENTKLFNEYHGHISSVKTVAWCPWQNNLLATGGGRMDGTVKFWNVYDSKLIKQVNVGAQISGVLWSRRYKEILYGRNSDKSGSLIIRKYASLDEIAEMTGHEDRIISLAMSNNETVVTLSSDETLRFWNCFKMDSNEREACSPISTRSFSRFQNIR</sequence>
<dbReference type="Gene3D" id="2.130.10.10">
    <property type="entry name" value="YVTN repeat-like/Quinoprotein amine dehydrogenase"/>
    <property type="match status" value="1"/>
</dbReference>
<dbReference type="GO" id="GO:0005680">
    <property type="term" value="C:anaphase-promoting complex"/>
    <property type="evidence" value="ECO:0007669"/>
    <property type="project" value="TreeGrafter"/>
</dbReference>
<feature type="repeat" description="WD" evidence="7">
    <location>
        <begin position="232"/>
        <end position="264"/>
    </location>
</feature>
<dbReference type="GO" id="GO:0010997">
    <property type="term" value="F:anaphase-promoting complex binding"/>
    <property type="evidence" value="ECO:0007669"/>
    <property type="project" value="InterPro"/>
</dbReference>
<dbReference type="PANTHER" id="PTHR19918">
    <property type="entry name" value="CELL DIVISION CYCLE 20 CDC20 FIZZY -RELATED"/>
    <property type="match status" value="1"/>
</dbReference>
<dbReference type="GO" id="GO:0031145">
    <property type="term" value="P:anaphase-promoting complex-dependent catabolic process"/>
    <property type="evidence" value="ECO:0007669"/>
    <property type="project" value="TreeGrafter"/>
</dbReference>
<accession>A0A814LQW9</accession>
<evidence type="ECO:0000256" key="1">
    <source>
        <dbReference type="ARBA" id="ARBA00006445"/>
    </source>
</evidence>